<dbReference type="InterPro" id="IPR042258">
    <property type="entry name" value="DGOK_N"/>
</dbReference>
<keyword evidence="1" id="KW-0418">Kinase</keyword>
<dbReference type="AlphaFoldDB" id="A0A3A8AEA0"/>
<dbReference type="Proteomes" id="UP000246132">
    <property type="component" value="Unassembled WGS sequence"/>
</dbReference>
<proteinExistence type="predicted"/>
<sequence length="321" mass="33282">MANPAIAAVLVDWGTSRLRLWAVDGAGTVLGEARSGEGMGATEPRAFEGILEHHLAELGAGPKVPVMMCGMVGSRQGWQEAPYVEVPARLETIIERALPVSGTPREVRILPGIADRSVETPDVMRSEETQLLGLGRMAGNGAEGLVCMPGTHAKWVLMDEGATQVSGFATALTGDLFAALSRGSVLRHSLSGDAGLDGASFDKAVRAAIDEPARMLMRLFAIRSRALLHGADAAHASASLSGTIIGQDIAGALARFGKPERLTLVGGGTLGALYARALDLVGIATDVFDGEELARAGLFAAAVRVWPDMFATAPPATAANP</sequence>
<dbReference type="GO" id="GO:0008671">
    <property type="term" value="F:2-dehydro-3-deoxygalactonokinase activity"/>
    <property type="evidence" value="ECO:0007669"/>
    <property type="project" value="InterPro"/>
</dbReference>
<evidence type="ECO:0000313" key="2">
    <source>
        <dbReference type="Proteomes" id="UP000246132"/>
    </source>
</evidence>
<gene>
    <name evidence="1" type="ORF">DEM25_000775</name>
</gene>
<dbReference type="GO" id="GO:0034194">
    <property type="term" value="P:D-galactonate catabolic process"/>
    <property type="evidence" value="ECO:0007669"/>
    <property type="project" value="InterPro"/>
</dbReference>
<dbReference type="EMBL" id="QFWV02000001">
    <property type="protein sequence ID" value="RKF08667.1"/>
    <property type="molecule type" value="Genomic_DNA"/>
</dbReference>
<accession>A0A3A8AEA0</accession>
<dbReference type="Gene3D" id="3.30.420.300">
    <property type="entry name" value="2-keto-3-deoxy-galactonokinase, substrate binding domain"/>
    <property type="match status" value="1"/>
</dbReference>
<dbReference type="Pfam" id="PF05035">
    <property type="entry name" value="DGOK"/>
    <property type="match status" value="1"/>
</dbReference>
<dbReference type="OrthoDB" id="256574at2"/>
<dbReference type="InterPro" id="IPR042257">
    <property type="entry name" value="DGOK_C"/>
</dbReference>
<reference evidence="1 2" key="1">
    <citation type="journal article" date="2018" name="Int. J. Syst. Bacteriol.">
        <title>Oceaniradius stylonemae gen. nov., sp. nov., isolated from a red alga, Stylonema cornu-cervi.</title>
        <authorList>
            <person name="Jeong S."/>
        </authorList>
    </citation>
    <scope>NUCLEOTIDE SEQUENCE [LARGE SCALE GENOMIC DNA]</scope>
    <source>
        <strain evidence="1 2">StC1</strain>
    </source>
</reference>
<dbReference type="Gene3D" id="3.30.420.310">
    <property type="entry name" value="2-keto-3-deoxy-galactonokinase, C-terminal domain"/>
    <property type="match status" value="1"/>
</dbReference>
<organism evidence="1 2">
    <name type="scientific">Oceaniradius stylonematis</name>
    <dbReference type="NCBI Taxonomy" id="2184161"/>
    <lineage>
        <taxon>Bacteria</taxon>
        <taxon>Pseudomonadati</taxon>
        <taxon>Pseudomonadota</taxon>
        <taxon>Alphaproteobacteria</taxon>
        <taxon>Hyphomicrobiales</taxon>
        <taxon>Ahrensiaceae</taxon>
        <taxon>Oceaniradius</taxon>
    </lineage>
</organism>
<dbReference type="InterPro" id="IPR007729">
    <property type="entry name" value="DGOK"/>
</dbReference>
<comment type="caution">
    <text evidence="1">The sequence shown here is derived from an EMBL/GenBank/DDBJ whole genome shotgun (WGS) entry which is preliminary data.</text>
</comment>
<evidence type="ECO:0000313" key="1">
    <source>
        <dbReference type="EMBL" id="RKF08667.1"/>
    </source>
</evidence>
<keyword evidence="2" id="KW-1185">Reference proteome</keyword>
<name>A0A3A8AEA0_9HYPH</name>
<keyword evidence="1" id="KW-0808">Transferase</keyword>
<protein>
    <submittedName>
        <fullName evidence="1">2-dehydro-3-deoxygalactonokinase</fullName>
    </submittedName>
</protein>